<dbReference type="InterPro" id="IPR046492">
    <property type="entry name" value="DUF6585"/>
</dbReference>
<keyword evidence="3" id="KW-1185">Reference proteome</keyword>
<dbReference type="Pfam" id="PF20226">
    <property type="entry name" value="DUF6585"/>
    <property type="match status" value="1"/>
</dbReference>
<gene>
    <name evidence="2" type="ORF">POL67_10880</name>
</gene>
<dbReference type="RefSeq" id="WP_271917183.1">
    <property type="nucleotide sequence ID" value="NZ_JAQNDO010000001.1"/>
</dbReference>
<protein>
    <submittedName>
        <fullName evidence="2">Uncharacterized protein</fullName>
    </submittedName>
</protein>
<accession>A0ABT5EJ62</accession>
<feature type="transmembrane region" description="Helical" evidence="1">
    <location>
        <begin position="44"/>
        <end position="65"/>
    </location>
</feature>
<evidence type="ECO:0000256" key="1">
    <source>
        <dbReference type="SAM" id="Phobius"/>
    </source>
</evidence>
<keyword evidence="1" id="KW-0812">Transmembrane</keyword>
<name>A0ABT5EJ62_9BACT</name>
<feature type="transmembrane region" description="Helical" evidence="1">
    <location>
        <begin position="71"/>
        <end position="93"/>
    </location>
</feature>
<organism evidence="2 3">
    <name type="scientific">Polyangium mundeleinium</name>
    <dbReference type="NCBI Taxonomy" id="2995306"/>
    <lineage>
        <taxon>Bacteria</taxon>
        <taxon>Pseudomonadati</taxon>
        <taxon>Myxococcota</taxon>
        <taxon>Polyangia</taxon>
        <taxon>Polyangiales</taxon>
        <taxon>Polyangiaceae</taxon>
        <taxon>Polyangium</taxon>
    </lineage>
</organism>
<evidence type="ECO:0000313" key="3">
    <source>
        <dbReference type="Proteomes" id="UP001221411"/>
    </source>
</evidence>
<evidence type="ECO:0000313" key="2">
    <source>
        <dbReference type="EMBL" id="MDC0741853.1"/>
    </source>
</evidence>
<dbReference type="EMBL" id="JAQNDO010000001">
    <property type="protein sequence ID" value="MDC0741853.1"/>
    <property type="molecule type" value="Genomic_DNA"/>
</dbReference>
<keyword evidence="1" id="KW-0472">Membrane</keyword>
<keyword evidence="1" id="KW-1133">Transmembrane helix</keyword>
<proteinExistence type="predicted"/>
<reference evidence="2 3" key="1">
    <citation type="submission" date="2022-11" db="EMBL/GenBank/DDBJ databases">
        <title>Minimal conservation of predation-associated metabolite biosynthetic gene clusters underscores biosynthetic potential of Myxococcota including descriptions for ten novel species: Archangium lansinium sp. nov., Myxococcus landrumus sp. nov., Nannocystis bai.</title>
        <authorList>
            <person name="Ahearne A."/>
            <person name="Stevens C."/>
            <person name="Dowd S."/>
        </authorList>
    </citation>
    <scope>NUCLEOTIDE SEQUENCE [LARGE SCALE GENOMIC DNA]</scope>
    <source>
        <strain evidence="2 3">RJM3</strain>
    </source>
</reference>
<sequence>MPPRLEAPNDTNARALSPYRAAPLAFGPPVATYRPSKLRRASSLFVGVSTGLAAIVSLLASLGGGSDPGSWVMTFLVVGMFGTVAAFALRLFLRDMRALVTVHDEGIGITTYTGKHMVLWEDVTGIWARFYEPVRSPEFIVRLGSRDGRVTEFPAELENARDLATRVQQETAAGLLAETVASLDAGERLPFWPMVVDASGIHYGRGASRWNDVDAMQLSFRWLEVRLASGNRILLPTEDVRNVGVLLAVAARFGIGRLAGGPA</sequence>
<dbReference type="Proteomes" id="UP001221411">
    <property type="component" value="Unassembled WGS sequence"/>
</dbReference>
<comment type="caution">
    <text evidence="2">The sequence shown here is derived from an EMBL/GenBank/DDBJ whole genome shotgun (WGS) entry which is preliminary data.</text>
</comment>